<proteinExistence type="predicted"/>
<evidence type="ECO:0000313" key="1">
    <source>
        <dbReference type="EMBL" id="CAI9763623.1"/>
    </source>
</evidence>
<keyword evidence="2" id="KW-1185">Reference proteome</keyword>
<protein>
    <submittedName>
        <fullName evidence="1">Uncharacterized protein</fullName>
    </submittedName>
</protein>
<dbReference type="EMBL" id="OU503041">
    <property type="protein sequence ID" value="CAI9763623.1"/>
    <property type="molecule type" value="Genomic_DNA"/>
</dbReference>
<dbReference type="SUPFAM" id="SSF48371">
    <property type="entry name" value="ARM repeat"/>
    <property type="match status" value="1"/>
</dbReference>
<dbReference type="InterPro" id="IPR011989">
    <property type="entry name" value="ARM-like"/>
</dbReference>
<dbReference type="GO" id="GO:0000159">
    <property type="term" value="C:protein phosphatase type 2A complex"/>
    <property type="evidence" value="ECO:0007669"/>
    <property type="project" value="InterPro"/>
</dbReference>
<dbReference type="PANTHER" id="PTHR10257:SF60">
    <property type="entry name" value="SERINE_THREONINE PROTEIN PHOSPHATASE 2A 55 KDA REGULATORY SUBUNIT B' DELTA ISOFORM"/>
    <property type="match status" value="1"/>
</dbReference>
<accession>A0AAD1Z772</accession>
<dbReference type="Pfam" id="PF01603">
    <property type="entry name" value="B56"/>
    <property type="match status" value="1"/>
</dbReference>
<dbReference type="Gene3D" id="1.25.10.10">
    <property type="entry name" value="Leucine-rich Repeat Variant"/>
    <property type="match status" value="1"/>
</dbReference>
<evidence type="ECO:0000313" key="2">
    <source>
        <dbReference type="Proteomes" id="UP000834106"/>
    </source>
</evidence>
<dbReference type="AlphaFoldDB" id="A0AAD1Z772"/>
<dbReference type="InterPro" id="IPR016024">
    <property type="entry name" value="ARM-type_fold"/>
</dbReference>
<dbReference type="GO" id="GO:0019888">
    <property type="term" value="F:protein phosphatase regulator activity"/>
    <property type="evidence" value="ECO:0007669"/>
    <property type="project" value="InterPro"/>
</dbReference>
<dbReference type="Proteomes" id="UP000834106">
    <property type="component" value="Chromosome 6"/>
</dbReference>
<reference evidence="1" key="1">
    <citation type="submission" date="2023-05" db="EMBL/GenBank/DDBJ databases">
        <authorList>
            <person name="Huff M."/>
        </authorList>
    </citation>
    <scope>NUCLEOTIDE SEQUENCE</scope>
</reference>
<organism evidence="1 2">
    <name type="scientific">Fraxinus pennsylvanica</name>
    <dbReference type="NCBI Taxonomy" id="56036"/>
    <lineage>
        <taxon>Eukaryota</taxon>
        <taxon>Viridiplantae</taxon>
        <taxon>Streptophyta</taxon>
        <taxon>Embryophyta</taxon>
        <taxon>Tracheophyta</taxon>
        <taxon>Spermatophyta</taxon>
        <taxon>Magnoliopsida</taxon>
        <taxon>eudicotyledons</taxon>
        <taxon>Gunneridae</taxon>
        <taxon>Pentapetalae</taxon>
        <taxon>asterids</taxon>
        <taxon>lamiids</taxon>
        <taxon>Lamiales</taxon>
        <taxon>Oleaceae</taxon>
        <taxon>Oleeae</taxon>
        <taxon>Fraxinus</taxon>
    </lineage>
</organism>
<dbReference type="PANTHER" id="PTHR10257">
    <property type="entry name" value="SERINE/THREONINE PROTEIN PHOSPHATASE 2A PP2A REGULATORY SUBUNIT B"/>
    <property type="match status" value="1"/>
</dbReference>
<sequence>MSYASFIIGGLSTGGINPTWDSGHTSTSKVNGNAVVAYEALSSFKDVANSEKQNLFIKKLNLGCVVFDFIDPTKNVKEKHIKKQTLVELVDYITSANGKFTETVMQEIVRMVSISLFRALSTQSW</sequence>
<dbReference type="GO" id="GO:0007165">
    <property type="term" value="P:signal transduction"/>
    <property type="evidence" value="ECO:0007669"/>
    <property type="project" value="InterPro"/>
</dbReference>
<gene>
    <name evidence="1" type="ORF">FPE_LOCUS11053</name>
</gene>
<name>A0AAD1Z772_9LAMI</name>
<dbReference type="InterPro" id="IPR002554">
    <property type="entry name" value="PP2A_B56"/>
</dbReference>